<accession>A0A8C0UD12</accession>
<dbReference type="AlphaFoldDB" id="A0A8C0UD12"/>
<feature type="transmembrane region" description="Helical" evidence="2">
    <location>
        <begin position="107"/>
        <end position="128"/>
    </location>
</feature>
<sequence>RSGEGERARIQPSSGSSRTDGKPRDSAEKTSAGPCSEPRPGGGSRAATRSRPRGNRCHRPSPGISRSCRGVERSLQVAEAVASHPPLALFRSDCSSSCSSTSYLSRILLILWAGWTGSLAYPAAAWLIPAPFL</sequence>
<feature type="compositionally biased region" description="Basic residues" evidence="1">
    <location>
        <begin position="48"/>
        <end position="59"/>
    </location>
</feature>
<reference evidence="3" key="1">
    <citation type="submission" date="2025-08" db="UniProtKB">
        <authorList>
            <consortium name="Ensembl"/>
        </authorList>
    </citation>
    <scope>IDENTIFICATION</scope>
</reference>
<feature type="region of interest" description="Disordered" evidence="1">
    <location>
        <begin position="1"/>
        <end position="69"/>
    </location>
</feature>
<evidence type="ECO:0000313" key="4">
    <source>
        <dbReference type="Proteomes" id="UP000694410"/>
    </source>
</evidence>
<keyword evidence="2" id="KW-0812">Transmembrane</keyword>
<evidence type="ECO:0000256" key="1">
    <source>
        <dbReference type="SAM" id="MobiDB-lite"/>
    </source>
</evidence>
<keyword evidence="2" id="KW-1133">Transmembrane helix</keyword>
<organism evidence="3 4">
    <name type="scientific">Cyanistes caeruleus</name>
    <name type="common">Eurasian blue tit</name>
    <name type="synonym">Parus caeruleus</name>
    <dbReference type="NCBI Taxonomy" id="156563"/>
    <lineage>
        <taxon>Eukaryota</taxon>
        <taxon>Metazoa</taxon>
        <taxon>Chordata</taxon>
        <taxon>Craniata</taxon>
        <taxon>Vertebrata</taxon>
        <taxon>Euteleostomi</taxon>
        <taxon>Archelosauria</taxon>
        <taxon>Archosauria</taxon>
        <taxon>Dinosauria</taxon>
        <taxon>Saurischia</taxon>
        <taxon>Theropoda</taxon>
        <taxon>Coelurosauria</taxon>
        <taxon>Aves</taxon>
        <taxon>Neognathae</taxon>
        <taxon>Neoaves</taxon>
        <taxon>Telluraves</taxon>
        <taxon>Australaves</taxon>
        <taxon>Passeriformes</taxon>
        <taxon>Paridae</taxon>
        <taxon>Cyanistes</taxon>
    </lineage>
</organism>
<keyword evidence="2" id="KW-0472">Membrane</keyword>
<evidence type="ECO:0000313" key="3">
    <source>
        <dbReference type="Ensembl" id="ENSCCEP00000005229.1"/>
    </source>
</evidence>
<evidence type="ECO:0000256" key="2">
    <source>
        <dbReference type="SAM" id="Phobius"/>
    </source>
</evidence>
<name>A0A8C0UD12_CYACU</name>
<dbReference type="Ensembl" id="ENSCCET00000008651.1">
    <property type="protein sequence ID" value="ENSCCEP00000005229.1"/>
    <property type="gene ID" value="ENSCCEG00000005762.1"/>
</dbReference>
<dbReference type="Proteomes" id="UP000694410">
    <property type="component" value="Unplaced"/>
</dbReference>
<proteinExistence type="predicted"/>
<protein>
    <submittedName>
        <fullName evidence="3">Uncharacterized protein</fullName>
    </submittedName>
</protein>
<reference evidence="3" key="2">
    <citation type="submission" date="2025-09" db="UniProtKB">
        <authorList>
            <consortium name="Ensembl"/>
        </authorList>
    </citation>
    <scope>IDENTIFICATION</scope>
</reference>
<keyword evidence="4" id="KW-1185">Reference proteome</keyword>
<feature type="compositionally biased region" description="Basic and acidic residues" evidence="1">
    <location>
        <begin position="19"/>
        <end position="28"/>
    </location>
</feature>